<comment type="caution">
    <text evidence="2">The sequence shown here is derived from an EMBL/GenBank/DDBJ whole genome shotgun (WGS) entry which is preliminary data.</text>
</comment>
<sequence length="51" mass="5762">MLGDGQNGQQGIHEALMRDEQSLYRALYERQLQSGNSRAATPERQLQSEEA</sequence>
<accession>A0A7Y7U682</accession>
<dbReference type="Proteomes" id="UP000565521">
    <property type="component" value="Unassembled WGS sequence"/>
</dbReference>
<gene>
    <name evidence="2" type="ORF">HW554_13510</name>
</gene>
<evidence type="ECO:0000313" key="3">
    <source>
        <dbReference type="Proteomes" id="UP000565521"/>
    </source>
</evidence>
<organism evidence="2 3">
    <name type="scientific">Hymenobacter lapidiphilus</name>
    <dbReference type="NCBI Taxonomy" id="2608003"/>
    <lineage>
        <taxon>Bacteria</taxon>
        <taxon>Pseudomonadati</taxon>
        <taxon>Bacteroidota</taxon>
        <taxon>Cytophagia</taxon>
        <taxon>Cytophagales</taxon>
        <taxon>Hymenobacteraceae</taxon>
        <taxon>Hymenobacter</taxon>
    </lineage>
</organism>
<name>A0A7Y7U682_9BACT</name>
<evidence type="ECO:0000313" key="2">
    <source>
        <dbReference type="EMBL" id="NVO32233.1"/>
    </source>
</evidence>
<dbReference type="AlphaFoldDB" id="A0A7Y7U682"/>
<proteinExistence type="predicted"/>
<dbReference type="EMBL" id="JABKAU010000025">
    <property type="protein sequence ID" value="NVO32233.1"/>
    <property type="molecule type" value="Genomic_DNA"/>
</dbReference>
<keyword evidence="3" id="KW-1185">Reference proteome</keyword>
<evidence type="ECO:0000256" key="1">
    <source>
        <dbReference type="SAM" id="MobiDB-lite"/>
    </source>
</evidence>
<protein>
    <submittedName>
        <fullName evidence="2">Uncharacterized protein</fullName>
    </submittedName>
</protein>
<feature type="region of interest" description="Disordered" evidence="1">
    <location>
        <begin position="32"/>
        <end position="51"/>
    </location>
</feature>
<reference evidence="2 3" key="1">
    <citation type="submission" date="2020-05" db="EMBL/GenBank/DDBJ databases">
        <title>Hymenobacter terrestris sp. nov. and Hymenobacter lapidiphilus sp. nov., isolated from regoliths in Antarctica.</title>
        <authorList>
            <person name="Sedlacek I."/>
            <person name="Pantucek R."/>
            <person name="Zeman M."/>
            <person name="Holochova P."/>
            <person name="Kralova S."/>
            <person name="Stankova E."/>
            <person name="Sedo O."/>
            <person name="Micenkova L."/>
            <person name="Svec P."/>
            <person name="Gupta V."/>
            <person name="Sood U."/>
            <person name="Korpole U.S."/>
            <person name="Lal R."/>
        </authorList>
    </citation>
    <scope>NUCLEOTIDE SEQUENCE [LARGE SCALE GENOMIC DNA]</scope>
    <source>
        <strain evidence="2 3">P5342</strain>
    </source>
</reference>
<dbReference type="RefSeq" id="WP_176909113.1">
    <property type="nucleotide sequence ID" value="NZ_JABKAU010000025.1"/>
</dbReference>